<evidence type="ECO:0000313" key="4">
    <source>
        <dbReference type="Proteomes" id="UP000237433"/>
    </source>
</evidence>
<dbReference type="PANTHER" id="PTHR30344:SF1">
    <property type="entry name" value="6-PHOSPHOGLUCONOLACTONASE"/>
    <property type="match status" value="1"/>
</dbReference>
<organism evidence="3 4">
    <name type="scientific">Lacticaseibacillus paracasei</name>
    <name type="common">Lactobacillus paracasei</name>
    <dbReference type="NCBI Taxonomy" id="1597"/>
    <lineage>
        <taxon>Bacteria</taxon>
        <taxon>Bacillati</taxon>
        <taxon>Bacillota</taxon>
        <taxon>Bacilli</taxon>
        <taxon>Lactobacillales</taxon>
        <taxon>Lactobacillaceae</taxon>
        <taxon>Lacticaseibacillus</taxon>
    </lineage>
</organism>
<dbReference type="InterPro" id="IPR019405">
    <property type="entry name" value="Lactonase_7-beta_prop"/>
</dbReference>
<evidence type="ECO:0000256" key="2">
    <source>
        <dbReference type="SAM" id="MobiDB-lite"/>
    </source>
</evidence>
<name>A0ABD6VY26_LACPA</name>
<dbReference type="AlphaFoldDB" id="A0ABD6VY26"/>
<proteinExistence type="inferred from homology"/>
<dbReference type="InterPro" id="IPR050282">
    <property type="entry name" value="Cycloisomerase_2"/>
</dbReference>
<evidence type="ECO:0000313" key="3">
    <source>
        <dbReference type="EMBL" id="POE40592.1"/>
    </source>
</evidence>
<accession>A0ABD6VY26</accession>
<dbReference type="Proteomes" id="UP000237433">
    <property type="component" value="Unassembled WGS sequence"/>
</dbReference>
<dbReference type="SUPFAM" id="SSF51004">
    <property type="entry name" value="C-terminal (heme d1) domain of cytochrome cd1-nitrite reductase"/>
    <property type="match status" value="1"/>
</dbReference>
<dbReference type="Pfam" id="PF10282">
    <property type="entry name" value="Lactonase"/>
    <property type="match status" value="1"/>
</dbReference>
<dbReference type="InterPro" id="IPR011048">
    <property type="entry name" value="Haem_d1_sf"/>
</dbReference>
<dbReference type="RefSeq" id="WP_103220127.1">
    <property type="nucleotide sequence ID" value="NZ_LGIY01000025.1"/>
</dbReference>
<feature type="compositionally biased region" description="Basic and acidic residues" evidence="2">
    <location>
        <begin position="133"/>
        <end position="146"/>
    </location>
</feature>
<gene>
    <name evidence="3" type="ORF">ACX51_12625</name>
</gene>
<protein>
    <submittedName>
        <fullName evidence="3">6-phosphogluconolactonase</fullName>
    </submittedName>
</protein>
<comment type="similarity">
    <text evidence="1">Belongs to the cycloisomerase 2 family.</text>
</comment>
<comment type="caution">
    <text evidence="3">The sequence shown here is derived from an EMBL/GenBank/DDBJ whole genome shotgun (WGS) entry which is preliminary data.</text>
</comment>
<feature type="region of interest" description="Disordered" evidence="2">
    <location>
        <begin position="124"/>
        <end position="148"/>
    </location>
</feature>
<dbReference type="InterPro" id="IPR015943">
    <property type="entry name" value="WD40/YVTN_repeat-like_dom_sf"/>
</dbReference>
<reference evidence="3 4" key="1">
    <citation type="journal article" date="2015" name="J. Am. Soc. Brew. Chem.">
        <title>Dissolved carbon dioxide selects for lactic acid bacteria able to grow in and spoil packaged beer.</title>
        <authorList>
            <person name="Bergsveinson J."/>
            <person name="Redekop A."/>
            <person name="Zoerb S."/>
            <person name="Ziola B."/>
        </authorList>
    </citation>
    <scope>NUCLEOTIDE SEQUENCE [LARGE SCALE GENOMIC DNA]</scope>
    <source>
        <strain evidence="3 4">CCC B1205</strain>
    </source>
</reference>
<dbReference type="Gene3D" id="2.130.10.10">
    <property type="entry name" value="YVTN repeat-like/Quinoprotein amine dehydrogenase"/>
    <property type="match status" value="1"/>
</dbReference>
<dbReference type="PANTHER" id="PTHR30344">
    <property type="entry name" value="6-PHOSPHOGLUCONOLACTONASE-RELATED"/>
    <property type="match status" value="1"/>
</dbReference>
<dbReference type="EMBL" id="LGIY01000025">
    <property type="protein sequence ID" value="POE40592.1"/>
    <property type="molecule type" value="Genomic_DNA"/>
</dbReference>
<sequence length="340" mass="36455">MIERILFGGYTKKDGKGVYTAELNTTTSQVSVPVPYISSIDGPTYLAKSDKGILYVVTKKGEKGGISAFSLTGKQPELLNDSLSIGSSPAYVSVDNARDLVFSANYHTGYICVDRILPDGGLSRSDSVLQEGKGPRPEQEASHPHFADLTPDGRLVTVNLGTDTVTTYQINEDNKLSNPVAFHTDPGFGPRHIVFHPSLPVAYLVGELSSKVSVLQYSAKEGSFSVKQTVSTIPSDWTAHNGAAAVRISNDGKFLYVSNRGHNSIISYQVDAGGNLTDNGFTSTFGDFPRDFAIDPTGNFLLAVNQNSDTGTLYLRDSSNGHLTPAQINIPVPEGVCVLF</sequence>
<evidence type="ECO:0000256" key="1">
    <source>
        <dbReference type="ARBA" id="ARBA00005564"/>
    </source>
</evidence>